<protein>
    <submittedName>
        <fullName evidence="1">Uncharacterized protein</fullName>
    </submittedName>
</protein>
<dbReference type="AlphaFoldDB" id="A0A9J5YW50"/>
<dbReference type="Proteomes" id="UP000824120">
    <property type="component" value="Chromosome 5"/>
</dbReference>
<evidence type="ECO:0000313" key="1">
    <source>
        <dbReference type="EMBL" id="KAG5604007.1"/>
    </source>
</evidence>
<name>A0A9J5YW50_SOLCO</name>
<proteinExistence type="predicted"/>
<keyword evidence="2" id="KW-1185">Reference proteome</keyword>
<organism evidence="1 2">
    <name type="scientific">Solanum commersonii</name>
    <name type="common">Commerson's wild potato</name>
    <name type="synonym">Commerson's nightshade</name>
    <dbReference type="NCBI Taxonomy" id="4109"/>
    <lineage>
        <taxon>Eukaryota</taxon>
        <taxon>Viridiplantae</taxon>
        <taxon>Streptophyta</taxon>
        <taxon>Embryophyta</taxon>
        <taxon>Tracheophyta</taxon>
        <taxon>Spermatophyta</taxon>
        <taxon>Magnoliopsida</taxon>
        <taxon>eudicotyledons</taxon>
        <taxon>Gunneridae</taxon>
        <taxon>Pentapetalae</taxon>
        <taxon>asterids</taxon>
        <taxon>lamiids</taxon>
        <taxon>Solanales</taxon>
        <taxon>Solanaceae</taxon>
        <taxon>Solanoideae</taxon>
        <taxon>Solaneae</taxon>
        <taxon>Solanum</taxon>
    </lineage>
</organism>
<reference evidence="1 2" key="1">
    <citation type="submission" date="2020-09" db="EMBL/GenBank/DDBJ databases">
        <title>De no assembly of potato wild relative species, Solanum commersonii.</title>
        <authorList>
            <person name="Cho K."/>
        </authorList>
    </citation>
    <scope>NUCLEOTIDE SEQUENCE [LARGE SCALE GENOMIC DNA]</scope>
    <source>
        <strain evidence="1">LZ3.2</strain>
        <tissue evidence="1">Leaf</tissue>
    </source>
</reference>
<gene>
    <name evidence="1" type="ORF">H5410_025499</name>
</gene>
<dbReference type="EMBL" id="JACXVP010000005">
    <property type="protein sequence ID" value="KAG5604007.1"/>
    <property type="molecule type" value="Genomic_DNA"/>
</dbReference>
<sequence length="151" mass="16773">MLYDMLPGVKEMDRFVVSWIDEKEVVAANSIDLLPRLLNSITITSFLRESNFVLTCCNSSLKNLQAFSRSSSLSARIVSWIDEKEVVAANSIDLLPRLLNSITITSFLRESNSVLTCCNSSLKNLQAFSRSSSLSARSMFVKHESTLSSAL</sequence>
<accession>A0A9J5YW50</accession>
<evidence type="ECO:0000313" key="2">
    <source>
        <dbReference type="Proteomes" id="UP000824120"/>
    </source>
</evidence>
<comment type="caution">
    <text evidence="1">The sequence shown here is derived from an EMBL/GenBank/DDBJ whole genome shotgun (WGS) entry which is preliminary data.</text>
</comment>